<comment type="caution">
    <text evidence="1">The sequence shown here is derived from an EMBL/GenBank/DDBJ whole genome shotgun (WGS) entry which is preliminary data.</text>
</comment>
<accession>A0A4D9DX81</accession>
<dbReference type="Proteomes" id="UP000297703">
    <property type="component" value="Unassembled WGS sequence"/>
</dbReference>
<dbReference type="EMBL" id="QXTE01000335">
    <property type="protein sequence ID" value="TFJ99333.1"/>
    <property type="molecule type" value="Genomic_DNA"/>
</dbReference>
<reference evidence="1 2" key="1">
    <citation type="submission" date="2019-04" db="EMBL/GenBank/DDBJ databases">
        <title>Draft genome of the big-headed turtle Platysternon megacephalum.</title>
        <authorList>
            <person name="Gong S."/>
        </authorList>
    </citation>
    <scope>NUCLEOTIDE SEQUENCE [LARGE SCALE GENOMIC DNA]</scope>
    <source>
        <strain evidence="1">DO16091913</strain>
        <tissue evidence="1">Muscle</tissue>
    </source>
</reference>
<dbReference type="AlphaFoldDB" id="A0A4D9DX81"/>
<reference evidence="1 2" key="2">
    <citation type="submission" date="2019-04" db="EMBL/GenBank/DDBJ databases">
        <title>The genome sequence of big-headed turtle.</title>
        <authorList>
            <person name="Gong S."/>
        </authorList>
    </citation>
    <scope>NUCLEOTIDE SEQUENCE [LARGE SCALE GENOMIC DNA]</scope>
    <source>
        <strain evidence="1">DO16091913</strain>
        <tissue evidence="1">Muscle</tissue>
    </source>
</reference>
<sequence>MCVCVGGGDHKKSATCVENVCRAGEKYSPISLCFSKRGQGTLWFSSTPKKVKKLVSQALNDLPRFGQPSKRAHTSSEANGREQLKYLASAGPQSLIQQLGLSFLSAPQIQ</sequence>
<name>A0A4D9DX81_9SAUR</name>
<evidence type="ECO:0000313" key="2">
    <source>
        <dbReference type="Proteomes" id="UP000297703"/>
    </source>
</evidence>
<protein>
    <submittedName>
        <fullName evidence="1">Arfaptin-2</fullName>
    </submittedName>
</protein>
<gene>
    <name evidence="1" type="ORF">DR999_PMT18644</name>
</gene>
<organism evidence="1 2">
    <name type="scientific">Platysternon megacephalum</name>
    <name type="common">big-headed turtle</name>
    <dbReference type="NCBI Taxonomy" id="55544"/>
    <lineage>
        <taxon>Eukaryota</taxon>
        <taxon>Metazoa</taxon>
        <taxon>Chordata</taxon>
        <taxon>Craniata</taxon>
        <taxon>Vertebrata</taxon>
        <taxon>Euteleostomi</taxon>
        <taxon>Archelosauria</taxon>
        <taxon>Testudinata</taxon>
        <taxon>Testudines</taxon>
        <taxon>Cryptodira</taxon>
        <taxon>Durocryptodira</taxon>
        <taxon>Testudinoidea</taxon>
        <taxon>Platysternidae</taxon>
        <taxon>Platysternon</taxon>
    </lineage>
</organism>
<proteinExistence type="predicted"/>
<evidence type="ECO:0000313" key="1">
    <source>
        <dbReference type="EMBL" id="TFJ99333.1"/>
    </source>
</evidence>
<keyword evidence="2" id="KW-1185">Reference proteome</keyword>